<reference evidence="3 4" key="1">
    <citation type="submission" date="2020-11" db="EMBL/GenBank/DDBJ databases">
        <title>Hymenobacter sp.</title>
        <authorList>
            <person name="Kim M.K."/>
        </authorList>
    </citation>
    <scope>NUCLEOTIDE SEQUENCE [LARGE SCALE GENOMIC DNA]</scope>
    <source>
        <strain evidence="3 4">BT594</strain>
    </source>
</reference>
<sequence>MRFLLLASLLTAAACSSPSSSDTATTPATPAPPATVGTPAPEGPAAPQSQTGVLVDVRTTHRFSSAQQPDQFRLVLLGDSALTARAQFSIVSAAGDTLWSEKFPATALIDYGIRKYGESPTPAQQAHYIRKRAAEFFGDEAFSVRAEVPRNASDKQLNRAAWAEVQPTGLPRFAYSLGEENGQMIGFSPKRRRAVVYYTCC</sequence>
<proteinExistence type="predicted"/>
<feature type="signal peptide" evidence="2">
    <location>
        <begin position="1"/>
        <end position="21"/>
    </location>
</feature>
<accession>A0ABS0L9A2</accession>
<dbReference type="RefSeq" id="WP_196957231.1">
    <property type="nucleotide sequence ID" value="NZ_JADWYK010000021.1"/>
</dbReference>
<protein>
    <submittedName>
        <fullName evidence="3">Uncharacterized protein</fullName>
    </submittedName>
</protein>
<keyword evidence="2" id="KW-0732">Signal</keyword>
<organism evidence="3 4">
    <name type="scientific">Hymenobacter guriensis</name>
    <dbReference type="NCBI Taxonomy" id="2793065"/>
    <lineage>
        <taxon>Bacteria</taxon>
        <taxon>Pseudomonadati</taxon>
        <taxon>Bacteroidota</taxon>
        <taxon>Cytophagia</taxon>
        <taxon>Cytophagales</taxon>
        <taxon>Hymenobacteraceae</taxon>
        <taxon>Hymenobacter</taxon>
    </lineage>
</organism>
<feature type="compositionally biased region" description="Low complexity" evidence="1">
    <location>
        <begin position="16"/>
        <end position="47"/>
    </location>
</feature>
<dbReference type="PROSITE" id="PS51257">
    <property type="entry name" value="PROKAR_LIPOPROTEIN"/>
    <property type="match status" value="1"/>
</dbReference>
<dbReference type="EMBL" id="JADWYK010000021">
    <property type="protein sequence ID" value="MBG8556213.1"/>
    <property type="molecule type" value="Genomic_DNA"/>
</dbReference>
<name>A0ABS0L9A2_9BACT</name>
<evidence type="ECO:0000313" key="4">
    <source>
        <dbReference type="Proteomes" id="UP000601099"/>
    </source>
</evidence>
<evidence type="ECO:0000313" key="3">
    <source>
        <dbReference type="EMBL" id="MBG8556213.1"/>
    </source>
</evidence>
<feature type="region of interest" description="Disordered" evidence="1">
    <location>
        <begin position="16"/>
        <end position="50"/>
    </location>
</feature>
<evidence type="ECO:0000256" key="2">
    <source>
        <dbReference type="SAM" id="SignalP"/>
    </source>
</evidence>
<keyword evidence="4" id="KW-1185">Reference proteome</keyword>
<evidence type="ECO:0000256" key="1">
    <source>
        <dbReference type="SAM" id="MobiDB-lite"/>
    </source>
</evidence>
<dbReference type="Proteomes" id="UP000601099">
    <property type="component" value="Unassembled WGS sequence"/>
</dbReference>
<gene>
    <name evidence="3" type="ORF">I5L79_21890</name>
</gene>
<comment type="caution">
    <text evidence="3">The sequence shown here is derived from an EMBL/GenBank/DDBJ whole genome shotgun (WGS) entry which is preliminary data.</text>
</comment>
<feature type="chain" id="PRO_5046426264" evidence="2">
    <location>
        <begin position="22"/>
        <end position="201"/>
    </location>
</feature>